<organism evidence="2 4">
    <name type="scientific">Candidatus Chlorohelix allophototropha</name>
    <dbReference type="NCBI Taxonomy" id="3003348"/>
    <lineage>
        <taxon>Bacteria</taxon>
        <taxon>Bacillati</taxon>
        <taxon>Chloroflexota</taxon>
        <taxon>Chloroflexia</taxon>
        <taxon>Candidatus Chloroheliales</taxon>
        <taxon>Candidatus Chloroheliaceae</taxon>
        <taxon>Candidatus Chlorohelix</taxon>
    </lineage>
</organism>
<dbReference type="InterPro" id="IPR036457">
    <property type="entry name" value="PPM-type-like_dom_sf"/>
</dbReference>
<sequence>MSNDQTKENNRLLLEYAGCTDKGQLREENQDYFKAGEGRWLWEPGYLFVVADGVGGNRGGAVASHLAVESFFERFSELMAEIKPAACLQLSFEAAHQALRVRGEAELEVRGMATTLVAAYCAHNRVYIGSVGDSRLLLLRKGGLNRLTKDHSLVNERLEQGLISISEAPFSPYSHVITRAVGKAETIKPDFFEEDLEEGDWLVLCTDGVYRELSDEEIVQLVTSSPDAQSASGMLVDAANKAGGHDNITALVVRVVKLGKVEPLTSNSDTEQITGLPKKDN</sequence>
<dbReference type="RefSeq" id="WP_341471997.1">
    <property type="nucleotide sequence ID" value="NZ_CP128401.1"/>
</dbReference>
<evidence type="ECO:0000313" key="3">
    <source>
        <dbReference type="EMBL" id="WJW70115.1"/>
    </source>
</evidence>
<accession>A0A8T7M484</accession>
<dbReference type="InterPro" id="IPR001932">
    <property type="entry name" value="PPM-type_phosphatase-like_dom"/>
</dbReference>
<gene>
    <name evidence="2" type="ORF">HXX08_13600</name>
    <name evidence="3" type="ORF">OZ401_004618</name>
</gene>
<dbReference type="CDD" id="cd00143">
    <property type="entry name" value="PP2Cc"/>
    <property type="match status" value="1"/>
</dbReference>
<dbReference type="SMART" id="SM00332">
    <property type="entry name" value="PP2Cc"/>
    <property type="match status" value="1"/>
</dbReference>
<dbReference type="PANTHER" id="PTHR47992">
    <property type="entry name" value="PROTEIN PHOSPHATASE"/>
    <property type="match status" value="1"/>
</dbReference>
<dbReference type="SUPFAM" id="SSF81606">
    <property type="entry name" value="PP2C-like"/>
    <property type="match status" value="1"/>
</dbReference>
<dbReference type="Pfam" id="PF13672">
    <property type="entry name" value="PP2C_2"/>
    <property type="match status" value="1"/>
</dbReference>
<dbReference type="EMBL" id="JACATZ010000001">
    <property type="protein sequence ID" value="NWJ46895.1"/>
    <property type="molecule type" value="Genomic_DNA"/>
</dbReference>
<evidence type="ECO:0000313" key="5">
    <source>
        <dbReference type="Proteomes" id="UP001431572"/>
    </source>
</evidence>
<reference evidence="2 4" key="1">
    <citation type="submission" date="2020-06" db="EMBL/GenBank/DDBJ databases">
        <title>Anoxygenic phototrophic Chloroflexota member uses a Type I reaction center.</title>
        <authorList>
            <person name="Tsuji J.M."/>
            <person name="Shaw N.A."/>
            <person name="Nagashima S."/>
            <person name="Venkiteswaran J."/>
            <person name="Schiff S.L."/>
            <person name="Hanada S."/>
            <person name="Tank M."/>
            <person name="Neufeld J.D."/>
        </authorList>
    </citation>
    <scope>NUCLEOTIDE SEQUENCE [LARGE SCALE GENOMIC DNA]</scope>
    <source>
        <strain evidence="2">L227-S17</strain>
    </source>
</reference>
<evidence type="ECO:0000313" key="4">
    <source>
        <dbReference type="Proteomes" id="UP000521676"/>
    </source>
</evidence>
<keyword evidence="3" id="KW-0614">Plasmid</keyword>
<geneLocation type="plasmid" evidence="3 5">
    <name>unnamed1</name>
</geneLocation>
<evidence type="ECO:0000313" key="2">
    <source>
        <dbReference type="EMBL" id="NWJ46895.1"/>
    </source>
</evidence>
<dbReference type="Proteomes" id="UP001431572">
    <property type="component" value="Plasmid unnamed1"/>
</dbReference>
<dbReference type="GO" id="GO:0004722">
    <property type="term" value="F:protein serine/threonine phosphatase activity"/>
    <property type="evidence" value="ECO:0007669"/>
    <property type="project" value="InterPro"/>
</dbReference>
<feature type="domain" description="PPM-type phosphatase" evidence="1">
    <location>
        <begin position="15"/>
        <end position="255"/>
    </location>
</feature>
<protein>
    <submittedName>
        <fullName evidence="3">Protein phosphatase 2C domain-containing protein</fullName>
    </submittedName>
    <submittedName>
        <fullName evidence="2">Serine/threonine-protein phosphatase</fullName>
    </submittedName>
</protein>
<dbReference type="Proteomes" id="UP000521676">
    <property type="component" value="Unassembled WGS sequence"/>
</dbReference>
<dbReference type="SMART" id="SM00331">
    <property type="entry name" value="PP2C_SIG"/>
    <property type="match status" value="1"/>
</dbReference>
<evidence type="ECO:0000259" key="1">
    <source>
        <dbReference type="PROSITE" id="PS51746"/>
    </source>
</evidence>
<dbReference type="Gene3D" id="3.60.40.10">
    <property type="entry name" value="PPM-type phosphatase domain"/>
    <property type="match status" value="1"/>
</dbReference>
<reference evidence="3" key="2">
    <citation type="journal article" date="2024" name="Nature">
        <title>Anoxygenic phototroph of the Chloroflexota uses a type I reaction centre.</title>
        <authorList>
            <person name="Tsuji J.M."/>
            <person name="Shaw N.A."/>
            <person name="Nagashima S."/>
            <person name="Venkiteswaran J.J."/>
            <person name="Schiff S.L."/>
            <person name="Watanabe T."/>
            <person name="Fukui M."/>
            <person name="Hanada S."/>
            <person name="Tank M."/>
            <person name="Neufeld J.D."/>
        </authorList>
    </citation>
    <scope>NUCLEOTIDE SEQUENCE</scope>
    <source>
        <strain evidence="3">L227-S17</strain>
        <plasmid evidence="3 5">unnamed1</plasmid>
    </source>
</reference>
<name>A0A8T7M484_9CHLR</name>
<dbReference type="InterPro" id="IPR015655">
    <property type="entry name" value="PP2C"/>
</dbReference>
<dbReference type="PROSITE" id="PS51746">
    <property type="entry name" value="PPM_2"/>
    <property type="match status" value="1"/>
</dbReference>
<dbReference type="EMBL" id="CP128401">
    <property type="protein sequence ID" value="WJW70115.1"/>
    <property type="molecule type" value="Genomic_DNA"/>
</dbReference>
<proteinExistence type="predicted"/>
<keyword evidence="5" id="KW-1185">Reference proteome</keyword>
<dbReference type="AlphaFoldDB" id="A0A8T7M484"/>